<evidence type="ECO:0000313" key="1">
    <source>
        <dbReference type="EMBL" id="MST31679.1"/>
    </source>
</evidence>
<gene>
    <name evidence="1" type="ORF">GHK86_02915</name>
</gene>
<proteinExistence type="predicted"/>
<accession>A0ABW9QPE4</accession>
<reference evidence="1 2" key="1">
    <citation type="submission" date="2019-11" db="EMBL/GenBank/DDBJ databases">
        <title>Acidiferrimicrobium australis gen. nov., sp. nov., an acidophilic and obligately heterotrophic, member of the Actinobacteria that catalyses dissimilatory oxido- reduction of iron isolated from metal-rich acidic water in Chile.</title>
        <authorList>
            <person name="Gonzalez D."/>
            <person name="Huber K."/>
            <person name="Hedrich S."/>
            <person name="Rojas-Villalobos C."/>
            <person name="Quatrini R."/>
            <person name="Dinamarca M.A."/>
            <person name="Schwarz A."/>
            <person name="Canales C."/>
            <person name="Nancucheo I."/>
        </authorList>
    </citation>
    <scope>NUCLEOTIDE SEQUENCE [LARGE SCALE GENOMIC DNA]</scope>
    <source>
        <strain evidence="1 2">USS-CCA1</strain>
    </source>
</reference>
<evidence type="ECO:0008006" key="3">
    <source>
        <dbReference type="Google" id="ProtNLM"/>
    </source>
</evidence>
<comment type="caution">
    <text evidence="1">The sequence shown here is derived from an EMBL/GenBank/DDBJ whole genome shotgun (WGS) entry which is preliminary data.</text>
</comment>
<dbReference type="EMBL" id="WJHE01000114">
    <property type="protein sequence ID" value="MST31679.1"/>
    <property type="molecule type" value="Genomic_DNA"/>
</dbReference>
<keyword evidence="2" id="KW-1185">Reference proteome</keyword>
<evidence type="ECO:0000313" key="2">
    <source>
        <dbReference type="Proteomes" id="UP000437736"/>
    </source>
</evidence>
<name>A0ABW9QPE4_9ACTN</name>
<sequence length="126" mass="14776">MRDPRPGLPWSRRRVHRRDAYAAWMASAGWQTRRRQWLDTWTATHAKEPTCAACGGPWTLRHGDLHHRSYDRLGHETDTDLIPLDRACHTRLHQILDSTPQWRRVGRPQATDAIIARLRQANQEDQ</sequence>
<organism evidence="1 2">
    <name type="scientific">Acidiferrimicrobium australe</name>
    <dbReference type="NCBI Taxonomy" id="2664430"/>
    <lineage>
        <taxon>Bacteria</taxon>
        <taxon>Bacillati</taxon>
        <taxon>Actinomycetota</taxon>
        <taxon>Acidimicrobiia</taxon>
        <taxon>Acidimicrobiales</taxon>
        <taxon>Acidimicrobiaceae</taxon>
        <taxon>Acidiferrimicrobium</taxon>
    </lineage>
</organism>
<protein>
    <recommendedName>
        <fullName evidence="3">HNH endonuclease</fullName>
    </recommendedName>
</protein>
<dbReference type="Proteomes" id="UP000437736">
    <property type="component" value="Unassembled WGS sequence"/>
</dbReference>